<accession>A0ABW4RQF4</accession>
<comment type="caution">
    <text evidence="1">The sequence shown here is derived from an EMBL/GenBank/DDBJ whole genome shotgun (WGS) entry which is preliminary data.</text>
</comment>
<dbReference type="EMBL" id="JBHUEH010000032">
    <property type="protein sequence ID" value="MFD1888561.1"/>
    <property type="molecule type" value="Genomic_DNA"/>
</dbReference>
<evidence type="ECO:0000313" key="2">
    <source>
        <dbReference type="Proteomes" id="UP001597233"/>
    </source>
</evidence>
<dbReference type="RefSeq" id="WP_347323269.1">
    <property type="nucleotide sequence ID" value="NZ_JBCGUH010000001.1"/>
</dbReference>
<name>A0ABW4RQF4_9BACL</name>
<proteinExistence type="predicted"/>
<evidence type="ECO:0008006" key="3">
    <source>
        <dbReference type="Google" id="ProtNLM"/>
    </source>
</evidence>
<sequence length="147" mass="17185">MQQQKSEIEAVNTPLGHLYGRDAIYVDKLDYELNHRQVTLTGEFNGGLASESESDDFVKYTLCFEGVYYFKATELDLHGDHLPTGKTDIKSDWLEYRQSPLLERAKQKGKRELKELRHFILFTYDDVFEIACQSYQLELHPNEHHAE</sequence>
<reference evidence="2" key="1">
    <citation type="journal article" date="2019" name="Int. J. Syst. Evol. Microbiol.">
        <title>The Global Catalogue of Microorganisms (GCM) 10K type strain sequencing project: providing services to taxonomists for standard genome sequencing and annotation.</title>
        <authorList>
            <consortium name="The Broad Institute Genomics Platform"/>
            <consortium name="The Broad Institute Genome Sequencing Center for Infectious Disease"/>
            <person name="Wu L."/>
            <person name="Ma J."/>
        </authorList>
    </citation>
    <scope>NUCLEOTIDE SEQUENCE [LARGE SCALE GENOMIC DNA]</scope>
    <source>
        <strain evidence="2">CCUG 54950</strain>
    </source>
</reference>
<evidence type="ECO:0000313" key="1">
    <source>
        <dbReference type="EMBL" id="MFD1888561.1"/>
    </source>
</evidence>
<protein>
    <recommendedName>
        <fullName evidence="3">Integron gene cassette protein</fullName>
    </recommendedName>
</protein>
<gene>
    <name evidence="1" type="ORF">ACFSC9_24010</name>
</gene>
<keyword evidence="2" id="KW-1185">Reference proteome</keyword>
<dbReference type="Proteomes" id="UP001597233">
    <property type="component" value="Unassembled WGS sequence"/>
</dbReference>
<organism evidence="1 2">
    <name type="scientific">Paenibacillus wenxiniae</name>
    <dbReference type="NCBI Taxonomy" id="1636843"/>
    <lineage>
        <taxon>Bacteria</taxon>
        <taxon>Bacillati</taxon>
        <taxon>Bacillota</taxon>
        <taxon>Bacilli</taxon>
        <taxon>Bacillales</taxon>
        <taxon>Paenibacillaceae</taxon>
        <taxon>Paenibacillus</taxon>
    </lineage>
</organism>